<comment type="caution">
    <text evidence="2">The sequence shown here is derived from an EMBL/GenBank/DDBJ whole genome shotgun (WGS) entry which is preliminary data.</text>
</comment>
<evidence type="ECO:0000313" key="2">
    <source>
        <dbReference type="EMBL" id="PPQ86829.1"/>
    </source>
</evidence>
<proteinExistence type="predicted"/>
<dbReference type="InParanoid" id="A0A409X7R3"/>
<feature type="transmembrane region" description="Helical" evidence="1">
    <location>
        <begin position="20"/>
        <end position="40"/>
    </location>
</feature>
<keyword evidence="1" id="KW-1133">Transmembrane helix</keyword>
<dbReference type="Proteomes" id="UP000283269">
    <property type="component" value="Unassembled WGS sequence"/>
</dbReference>
<evidence type="ECO:0000256" key="1">
    <source>
        <dbReference type="SAM" id="Phobius"/>
    </source>
</evidence>
<accession>A0A409X7R3</accession>
<gene>
    <name evidence="2" type="ORF">CVT25_012662</name>
</gene>
<dbReference type="AlphaFoldDB" id="A0A409X7R3"/>
<keyword evidence="3" id="KW-1185">Reference proteome</keyword>
<name>A0A409X7R3_PSICY</name>
<keyword evidence="1" id="KW-0812">Transmembrane</keyword>
<dbReference type="EMBL" id="NHYD01002416">
    <property type="protein sequence ID" value="PPQ86829.1"/>
    <property type="molecule type" value="Genomic_DNA"/>
</dbReference>
<protein>
    <submittedName>
        <fullName evidence="2">Uncharacterized protein</fullName>
    </submittedName>
</protein>
<organism evidence="2 3">
    <name type="scientific">Psilocybe cyanescens</name>
    <dbReference type="NCBI Taxonomy" id="93625"/>
    <lineage>
        <taxon>Eukaryota</taxon>
        <taxon>Fungi</taxon>
        <taxon>Dikarya</taxon>
        <taxon>Basidiomycota</taxon>
        <taxon>Agaricomycotina</taxon>
        <taxon>Agaricomycetes</taxon>
        <taxon>Agaricomycetidae</taxon>
        <taxon>Agaricales</taxon>
        <taxon>Agaricineae</taxon>
        <taxon>Strophariaceae</taxon>
        <taxon>Psilocybe</taxon>
    </lineage>
</organism>
<reference evidence="2 3" key="1">
    <citation type="journal article" date="2018" name="Evol. Lett.">
        <title>Horizontal gene cluster transfer increased hallucinogenic mushroom diversity.</title>
        <authorList>
            <person name="Reynolds H.T."/>
            <person name="Vijayakumar V."/>
            <person name="Gluck-Thaler E."/>
            <person name="Korotkin H.B."/>
            <person name="Matheny P.B."/>
            <person name="Slot J.C."/>
        </authorList>
    </citation>
    <scope>NUCLEOTIDE SEQUENCE [LARGE SCALE GENOMIC DNA]</scope>
    <source>
        <strain evidence="2 3">2631</strain>
    </source>
</reference>
<evidence type="ECO:0000313" key="3">
    <source>
        <dbReference type="Proteomes" id="UP000283269"/>
    </source>
</evidence>
<keyword evidence="1" id="KW-0472">Membrane</keyword>
<sequence>MLTSALLYNIQAVNKLFRVGFVMALLSFYIVVLQSVGLWAKIPRYLVSLKTKSVGLWAKIPRYLVSLKTKVMRGDSTIATEYMRGKLNTSCSQQLASKNAQAILDPLHSDVTCFC</sequence>